<dbReference type="Gene3D" id="1.25.10.10">
    <property type="entry name" value="Leucine-rich Repeat Variant"/>
    <property type="match status" value="1"/>
</dbReference>
<accession>A0A193BYR0</accession>
<evidence type="ECO:0000313" key="1">
    <source>
        <dbReference type="EMBL" id="ANN17308.1"/>
    </source>
</evidence>
<organism evidence="1 2">
    <name type="scientific">Amycolatopsis orientalis</name>
    <name type="common">Nocardia orientalis</name>
    <dbReference type="NCBI Taxonomy" id="31958"/>
    <lineage>
        <taxon>Bacteria</taxon>
        <taxon>Bacillati</taxon>
        <taxon>Actinomycetota</taxon>
        <taxon>Actinomycetes</taxon>
        <taxon>Pseudonocardiales</taxon>
        <taxon>Pseudonocardiaceae</taxon>
        <taxon>Amycolatopsis</taxon>
    </lineage>
</organism>
<gene>
    <name evidence="1" type="ORF">SD37_17750</name>
</gene>
<dbReference type="EMBL" id="CP016174">
    <property type="protein sequence ID" value="ANN17308.1"/>
    <property type="molecule type" value="Genomic_DNA"/>
</dbReference>
<evidence type="ECO:0008006" key="3">
    <source>
        <dbReference type="Google" id="ProtNLM"/>
    </source>
</evidence>
<dbReference type="KEGG" id="aori:SD37_17750"/>
<evidence type="ECO:0000313" key="2">
    <source>
        <dbReference type="Proteomes" id="UP000093695"/>
    </source>
</evidence>
<dbReference type="InterPro" id="IPR016024">
    <property type="entry name" value="ARM-type_fold"/>
</dbReference>
<dbReference type="Proteomes" id="UP000093695">
    <property type="component" value="Chromosome"/>
</dbReference>
<sequence length="355" mass="39296">MTSYPIARLIEAMADAPDMAVILAIACTRSIQSNEAFAGSGIDQIQQARHPQALWQLTRAPFITTSHSDLRSLVDTVLDREAPWIRRKLVTSSLIQLTTGRLPNPESTAAVTRLLASLTEVDLEYLNQLYLWLDMRGDSWILDLLPAQLKREITARFPHRRKPNISEKSTQADVTSIRFDLERASLDLDVSQSLHGSEKYYQQLVDDGGRGSFSKIEDATAFVLSSTPQSSRAALVSQLLRSHDEGIRWAVASRMDLSTSGERITSATVPLLLQMLHDESPWVVREALTSVVQLGLTLRPSYLEKLARGVVAAVDRASRQGWPKTEILPAVARLIAANPSISSWLDLADSTNSQT</sequence>
<protein>
    <recommendedName>
        <fullName evidence="3">HEAT repeat domain-containing protein</fullName>
    </recommendedName>
</protein>
<dbReference type="SUPFAM" id="SSF48371">
    <property type="entry name" value="ARM repeat"/>
    <property type="match status" value="1"/>
</dbReference>
<dbReference type="RefSeq" id="WP_044852958.1">
    <property type="nucleotide sequence ID" value="NZ_CP016174.1"/>
</dbReference>
<name>A0A193BYR0_AMYOR</name>
<reference evidence="1 2" key="1">
    <citation type="journal article" date="2015" name="Genome Announc.">
        <title>Draft Genome Sequence of Norvancomycin-Producing Strain Amycolatopsis orientalis CPCC200066.</title>
        <authorList>
            <person name="Lei X."/>
            <person name="Yuan F."/>
            <person name="Shi Y."/>
            <person name="Li X."/>
            <person name="Wang L."/>
            <person name="Hong B."/>
        </authorList>
    </citation>
    <scope>NUCLEOTIDE SEQUENCE [LARGE SCALE GENOMIC DNA]</scope>
    <source>
        <strain evidence="1 2">B-37</strain>
    </source>
</reference>
<proteinExistence type="predicted"/>
<dbReference type="AlphaFoldDB" id="A0A193BYR0"/>
<keyword evidence="2" id="KW-1185">Reference proteome</keyword>
<dbReference type="InterPro" id="IPR011989">
    <property type="entry name" value="ARM-like"/>
</dbReference>